<dbReference type="SUPFAM" id="SSF53955">
    <property type="entry name" value="Lysozyme-like"/>
    <property type="match status" value="1"/>
</dbReference>
<dbReference type="Pfam" id="PF09374">
    <property type="entry name" value="PG_binding_3"/>
    <property type="match status" value="1"/>
</dbReference>
<name>A0ABX9FWG9_9BURK</name>
<dbReference type="CDD" id="cd13926">
    <property type="entry name" value="N-acetylmuramidase_GH108"/>
    <property type="match status" value="1"/>
</dbReference>
<feature type="domain" description="Peptidoglycan binding" evidence="2">
    <location>
        <begin position="93"/>
        <end position="154"/>
    </location>
</feature>
<feature type="domain" description="TtsA-like Glycoside hydrolase family 108" evidence="1">
    <location>
        <begin position="10"/>
        <end position="89"/>
    </location>
</feature>
<comment type="caution">
    <text evidence="3">The sequence shown here is derived from an EMBL/GenBank/DDBJ whole genome shotgun (WGS) entry which is preliminary data.</text>
</comment>
<dbReference type="InterPro" id="IPR008565">
    <property type="entry name" value="TtsA-like_GH18_dom"/>
</dbReference>
<dbReference type="GeneID" id="99734304"/>
<accession>A0ABX9FWG9</accession>
<dbReference type="Pfam" id="PF05838">
    <property type="entry name" value="Glyco_hydro_108"/>
    <property type="match status" value="1"/>
</dbReference>
<evidence type="ECO:0000259" key="2">
    <source>
        <dbReference type="Pfam" id="PF09374"/>
    </source>
</evidence>
<dbReference type="EMBL" id="QNRM01000025">
    <property type="protein sequence ID" value="RBP10673.1"/>
    <property type="molecule type" value="Genomic_DNA"/>
</dbReference>
<dbReference type="Gene3D" id="1.20.141.10">
    <property type="entry name" value="Chitosanase, subunit A, domain 1"/>
    <property type="match status" value="1"/>
</dbReference>
<protein>
    <submittedName>
        <fullName evidence="3">Peptidoglycan binding protein</fullName>
    </submittedName>
</protein>
<dbReference type="Proteomes" id="UP000252124">
    <property type="component" value="Unassembled WGS sequence"/>
</dbReference>
<proteinExistence type="predicted"/>
<evidence type="ECO:0000313" key="4">
    <source>
        <dbReference type="Proteomes" id="UP000252124"/>
    </source>
</evidence>
<dbReference type="RefSeq" id="WP_088591504.1">
    <property type="nucleotide sequence ID" value="NZ_CADIJU010000031.1"/>
</dbReference>
<sequence>MQQTFDTAFDRLIGHEGGYVNHPDDPGGETMWGITIAVARASGYAGPMRDLPRDTAKAIYRAQYWDKVKADSMPFPVAFQVFDAAVNHGTSQAAKLLQRAAGVADDGIIGPKTLAAVASVNAAVILLLFNAEREQFYTDLKTWQSFGKGWSRRVVKNMRYAAGDI</sequence>
<evidence type="ECO:0000313" key="3">
    <source>
        <dbReference type="EMBL" id="RBP10673.1"/>
    </source>
</evidence>
<keyword evidence="4" id="KW-1185">Reference proteome</keyword>
<dbReference type="InterPro" id="IPR023346">
    <property type="entry name" value="Lysozyme-like_dom_sf"/>
</dbReference>
<gene>
    <name evidence="3" type="ORF">DFP87_12536</name>
</gene>
<evidence type="ECO:0000259" key="1">
    <source>
        <dbReference type="Pfam" id="PF05838"/>
    </source>
</evidence>
<reference evidence="3 4" key="1">
    <citation type="submission" date="2018-06" db="EMBL/GenBank/DDBJ databases">
        <title>Genomic Encyclopedia of Type Strains, Phase III (KMG-III): the genomes of soil and plant-associated and newly described type strains.</title>
        <authorList>
            <person name="Whitman W."/>
        </authorList>
    </citation>
    <scope>NUCLEOTIDE SEQUENCE [LARGE SCALE GENOMIC DNA]</scope>
    <source>
        <strain evidence="3 4">CECT 7342</strain>
    </source>
</reference>
<organism evidence="3 4">
    <name type="scientific">Achromobacter marplatensis</name>
    <dbReference type="NCBI Taxonomy" id="470868"/>
    <lineage>
        <taxon>Bacteria</taxon>
        <taxon>Pseudomonadati</taxon>
        <taxon>Pseudomonadota</taxon>
        <taxon>Betaproteobacteria</taxon>
        <taxon>Burkholderiales</taxon>
        <taxon>Alcaligenaceae</taxon>
        <taxon>Achromobacter</taxon>
    </lineage>
</organism>
<dbReference type="InterPro" id="IPR018537">
    <property type="entry name" value="Peptidoglycan-bd_3"/>
</dbReference>